<reference evidence="2" key="1">
    <citation type="submission" date="2016-02" db="EMBL/GenBank/DDBJ databases">
        <authorList>
            <person name="Wibberg D."/>
        </authorList>
    </citation>
    <scope>NUCLEOTIDE SEQUENCE [LARGE SCALE GENOMIC DNA]</scope>
</reference>
<dbReference type="EMBL" id="FLUV01001504">
    <property type="protein sequence ID" value="SBW23111.1"/>
    <property type="molecule type" value="Genomic_DNA"/>
</dbReference>
<name>A0A1C3NZZ0_9ACTN</name>
<sequence length="374" mass="40071">MGVLLVAAGGGGDALAATIIHRILRTSAALPLVLTYAWERLRIDPLPGPRGPDGFTALVPVGRFNWQITPKADTVPPGRSTLPRLAGQTDARLHLIDPSGGAGGIRRQVTELVEITGADRVWVVDVGGDVVARGDEPGLRSPLADGLALAACTGLPVPVEILTAGPGLDGELSESEVLSRVEALGGRILHRLHSDEVQPALDVLAWHPTEATALLIAAALGARGTVEIRDNGTPVELTDHSADIYGVDLAALVPSTRHVASLADTGTLAQAEDVIRRVCGISEIDYEREKAQRLSSPRFRHRRRFAEDLCRDADAHIAAARARGIDYLTFRRLAEALDVYPDDIAELQARLLAEQAERPALPLWPVRNCRYKEA</sequence>
<dbReference type="Proteomes" id="UP000199013">
    <property type="component" value="Unassembled WGS sequence"/>
</dbReference>
<organism evidence="1 2">
    <name type="scientific">Candidatus Protofrankia californiensis</name>
    <dbReference type="NCBI Taxonomy" id="1839754"/>
    <lineage>
        <taxon>Bacteria</taxon>
        <taxon>Bacillati</taxon>
        <taxon>Actinomycetota</taxon>
        <taxon>Actinomycetes</taxon>
        <taxon>Frankiales</taxon>
        <taxon>Frankiaceae</taxon>
        <taxon>Protofrankia</taxon>
    </lineage>
</organism>
<keyword evidence="2" id="KW-1185">Reference proteome</keyword>
<protein>
    <recommendedName>
        <fullName evidence="3">DUF1152 domain-containing protein</fullName>
    </recommendedName>
</protein>
<proteinExistence type="predicted"/>
<dbReference type="InterPro" id="IPR010581">
    <property type="entry name" value="DUF1152"/>
</dbReference>
<evidence type="ECO:0000313" key="2">
    <source>
        <dbReference type="Proteomes" id="UP000199013"/>
    </source>
</evidence>
<dbReference type="AlphaFoldDB" id="A0A1C3NZZ0"/>
<evidence type="ECO:0000313" key="1">
    <source>
        <dbReference type="EMBL" id="SBW23111.1"/>
    </source>
</evidence>
<accession>A0A1C3NZZ0</accession>
<gene>
    <name evidence="1" type="ORF">FDG2_3584</name>
</gene>
<dbReference type="Pfam" id="PF06626">
    <property type="entry name" value="DUF1152"/>
    <property type="match status" value="1"/>
</dbReference>
<evidence type="ECO:0008006" key="3">
    <source>
        <dbReference type="Google" id="ProtNLM"/>
    </source>
</evidence>